<reference evidence="1 2" key="1">
    <citation type="submission" date="2018-04" db="EMBL/GenBank/DDBJ databases">
        <title>Genomic Encyclopedia of Archaeal and Bacterial Type Strains, Phase II (KMG-II): from individual species to whole genera.</title>
        <authorList>
            <person name="Goeker M."/>
        </authorList>
    </citation>
    <scope>NUCLEOTIDE SEQUENCE [LARGE SCALE GENOMIC DNA]</scope>
    <source>
        <strain evidence="1 2">DSM 26809</strain>
    </source>
</reference>
<evidence type="ECO:0000313" key="1">
    <source>
        <dbReference type="EMBL" id="PTQ98271.1"/>
    </source>
</evidence>
<evidence type="ECO:0000313" key="2">
    <source>
        <dbReference type="Proteomes" id="UP000244168"/>
    </source>
</evidence>
<protein>
    <recommendedName>
        <fullName evidence="3">SAM-dependent methyltransferase</fullName>
    </recommendedName>
</protein>
<sequence>MAYTLNSVVPWGRTLDEYENMFALTQADLQKKIISFGDGPASFNAEMTAIGNTVLSIDPIYQFTAGQLRQRIDETCIEVINQTTANQENFVWDTIKSVEELKEKRMGAMERFLADFEEGKHQKRYLTHSLPAPTSFLDDEFDLGLSSHFLLLYSNLGLDFHQQSINEMMRICKEVRIFPLVNLNAEKNEFIDSFLIALQSDYFTEIVKVAYEFQRGGNQMLVIKKR</sequence>
<dbReference type="Proteomes" id="UP000244168">
    <property type="component" value="Unassembled WGS sequence"/>
</dbReference>
<evidence type="ECO:0008006" key="3">
    <source>
        <dbReference type="Google" id="ProtNLM"/>
    </source>
</evidence>
<dbReference type="AlphaFoldDB" id="A0A2T5JBM6"/>
<comment type="caution">
    <text evidence="1">The sequence shown here is derived from an EMBL/GenBank/DDBJ whole genome shotgun (WGS) entry which is preliminary data.</text>
</comment>
<accession>A0A2T5JBM6</accession>
<dbReference type="EMBL" id="QAOQ01000003">
    <property type="protein sequence ID" value="PTQ98271.1"/>
    <property type="molecule type" value="Genomic_DNA"/>
</dbReference>
<dbReference type="OrthoDB" id="9787807at2"/>
<dbReference type="RefSeq" id="WP_107828444.1">
    <property type="nucleotide sequence ID" value="NZ_CP160205.1"/>
</dbReference>
<organism evidence="1 2">
    <name type="scientific">Mucilaginibacter yixingensis</name>
    <dbReference type="NCBI Taxonomy" id="1295612"/>
    <lineage>
        <taxon>Bacteria</taxon>
        <taxon>Pseudomonadati</taxon>
        <taxon>Bacteroidota</taxon>
        <taxon>Sphingobacteriia</taxon>
        <taxon>Sphingobacteriales</taxon>
        <taxon>Sphingobacteriaceae</taxon>
        <taxon>Mucilaginibacter</taxon>
    </lineage>
</organism>
<name>A0A2T5JBM6_9SPHI</name>
<gene>
    <name evidence="1" type="ORF">C8P68_103432</name>
</gene>
<keyword evidence="2" id="KW-1185">Reference proteome</keyword>
<proteinExistence type="predicted"/>